<gene>
    <name evidence="2" type="ORF">SAMN05421580_1231</name>
</gene>
<protein>
    <submittedName>
        <fullName evidence="2">Putative transposase</fullName>
    </submittedName>
</protein>
<dbReference type="InterPro" id="IPR001584">
    <property type="entry name" value="Integrase_cat-core"/>
</dbReference>
<evidence type="ECO:0000313" key="3">
    <source>
        <dbReference type="Proteomes" id="UP000186221"/>
    </source>
</evidence>
<dbReference type="InterPro" id="IPR012337">
    <property type="entry name" value="RNaseH-like_sf"/>
</dbReference>
<proteinExistence type="predicted"/>
<evidence type="ECO:0000259" key="1">
    <source>
        <dbReference type="PROSITE" id="PS50994"/>
    </source>
</evidence>
<reference evidence="3" key="1">
    <citation type="submission" date="2017-01" db="EMBL/GenBank/DDBJ databases">
        <authorList>
            <person name="Varghese N."/>
            <person name="Submissions S."/>
        </authorList>
    </citation>
    <scope>NUCLEOTIDE SEQUENCE [LARGE SCALE GENOMIC DNA]</scope>
    <source>
        <strain evidence="3">DSM 19945</strain>
    </source>
</reference>
<dbReference type="Pfam" id="PF00665">
    <property type="entry name" value="rve"/>
    <property type="match status" value="1"/>
</dbReference>
<dbReference type="InterPro" id="IPR025948">
    <property type="entry name" value="HTH-like_dom"/>
</dbReference>
<dbReference type="GO" id="GO:0003676">
    <property type="term" value="F:nucleic acid binding"/>
    <property type="evidence" value="ECO:0007669"/>
    <property type="project" value="InterPro"/>
</dbReference>
<dbReference type="EMBL" id="FTOG01000023">
    <property type="protein sequence ID" value="SIT22598.1"/>
    <property type="molecule type" value="Genomic_DNA"/>
</dbReference>
<dbReference type="GO" id="GO:0015074">
    <property type="term" value="P:DNA integration"/>
    <property type="evidence" value="ECO:0007669"/>
    <property type="project" value="InterPro"/>
</dbReference>
<dbReference type="PANTHER" id="PTHR47515">
    <property type="entry name" value="LOW CALCIUM RESPONSE LOCUS PROTEIN T"/>
    <property type="match status" value="1"/>
</dbReference>
<dbReference type="AlphaFoldDB" id="A0A1N7QIG1"/>
<dbReference type="SUPFAM" id="SSF53098">
    <property type="entry name" value="Ribonuclease H-like"/>
    <property type="match status" value="1"/>
</dbReference>
<dbReference type="InterPro" id="IPR036397">
    <property type="entry name" value="RNaseH_sf"/>
</dbReference>
<organism evidence="2 3">
    <name type="scientific">Rhodobacter aestuarii</name>
    <dbReference type="NCBI Taxonomy" id="453582"/>
    <lineage>
        <taxon>Bacteria</taxon>
        <taxon>Pseudomonadati</taxon>
        <taxon>Pseudomonadota</taxon>
        <taxon>Alphaproteobacteria</taxon>
        <taxon>Rhodobacterales</taxon>
        <taxon>Rhodobacter group</taxon>
        <taxon>Rhodobacter</taxon>
    </lineage>
</organism>
<dbReference type="PROSITE" id="PS50994">
    <property type="entry name" value="INTEGRASE"/>
    <property type="match status" value="1"/>
</dbReference>
<dbReference type="PANTHER" id="PTHR47515:SF1">
    <property type="entry name" value="BLR2054 PROTEIN"/>
    <property type="match status" value="1"/>
</dbReference>
<dbReference type="Proteomes" id="UP000186221">
    <property type="component" value="Unassembled WGS sequence"/>
</dbReference>
<dbReference type="Pfam" id="PF13276">
    <property type="entry name" value="HTH_21"/>
    <property type="match status" value="1"/>
</dbReference>
<sequence>MLRALKDHPISQRRACVLIGVDPKTVRRKRPPDNPEIREAMHEIVEKRRRFGYRRVGILLERKGMIMNEKKLYRIYREEGLSVRRRRGRKRARGSRTPMPVPLRPNQRWSLDFLSDTFGACRKFRILAVNDDCCRENLTLIADTSLSGARVARELDALVRIYGKPNCIVSDNGTEFTSNDLPPGRPSVITRVLGVDSGLFRVGQARRARS</sequence>
<feature type="domain" description="Integrase catalytic" evidence="1">
    <location>
        <begin position="101"/>
        <end position="181"/>
    </location>
</feature>
<name>A0A1N7QIG1_9RHOB</name>
<dbReference type="Gene3D" id="3.30.420.10">
    <property type="entry name" value="Ribonuclease H-like superfamily/Ribonuclease H"/>
    <property type="match status" value="1"/>
</dbReference>
<keyword evidence="3" id="KW-1185">Reference proteome</keyword>
<evidence type="ECO:0000313" key="2">
    <source>
        <dbReference type="EMBL" id="SIT22598.1"/>
    </source>
</evidence>
<feature type="non-terminal residue" evidence="2">
    <location>
        <position position="210"/>
    </location>
</feature>
<dbReference type="STRING" id="453582.SAMN05421580_1231"/>
<accession>A0A1N7QIG1</accession>